<dbReference type="SUPFAM" id="SSF56219">
    <property type="entry name" value="DNase I-like"/>
    <property type="match status" value="1"/>
</dbReference>
<dbReference type="GO" id="GO:0006506">
    <property type="term" value="P:GPI anchor biosynthetic process"/>
    <property type="evidence" value="ECO:0007669"/>
    <property type="project" value="TreeGrafter"/>
</dbReference>
<dbReference type="EMBL" id="CP119075">
    <property type="protein sequence ID" value="WED67504.1"/>
    <property type="molecule type" value="Genomic_DNA"/>
</dbReference>
<dbReference type="InterPro" id="IPR051916">
    <property type="entry name" value="GPI-anchor_lipid_remodeler"/>
</dbReference>
<dbReference type="KEGG" id="slom:PXH66_04575"/>
<evidence type="ECO:0000313" key="2">
    <source>
        <dbReference type="EMBL" id="WED67504.1"/>
    </source>
</evidence>
<dbReference type="InterPro" id="IPR005135">
    <property type="entry name" value="Endo/exonuclease/phosphatase"/>
</dbReference>
<evidence type="ECO:0000259" key="1">
    <source>
        <dbReference type="Pfam" id="PF03372"/>
    </source>
</evidence>
<dbReference type="Pfam" id="PF03372">
    <property type="entry name" value="Exo_endo_phos"/>
    <property type="match status" value="1"/>
</dbReference>
<gene>
    <name evidence="2" type="ORF">PXH66_04575</name>
</gene>
<keyword evidence="2" id="KW-0540">Nuclease</keyword>
<dbReference type="AlphaFoldDB" id="A0AAF0CSZ1"/>
<proteinExistence type="predicted"/>
<dbReference type="InterPro" id="IPR036691">
    <property type="entry name" value="Endo/exonu/phosph_ase_sf"/>
</dbReference>
<dbReference type="RefSeq" id="WP_330931331.1">
    <property type="nucleotide sequence ID" value="NZ_JAKGCW010000045.1"/>
</dbReference>
<evidence type="ECO:0000313" key="3">
    <source>
        <dbReference type="Proteomes" id="UP001218638"/>
    </source>
</evidence>
<accession>A0AAF0CSZ1</accession>
<keyword evidence="2" id="KW-0255">Endonuclease</keyword>
<reference evidence="2" key="1">
    <citation type="submission" date="2023-03" db="EMBL/GenBank/DDBJ databases">
        <title>Lomoglobus Profundus gen. nov., sp. nov., a novel member of the phylum Verrucomicrobia, isolated from deep-marine sediment of South China Sea.</title>
        <authorList>
            <person name="Ahmad T."/>
            <person name="Ishaq S.E."/>
            <person name="Wang F."/>
        </authorList>
    </citation>
    <scope>NUCLEOTIDE SEQUENCE</scope>
    <source>
        <strain evidence="2">LMO-M01</strain>
    </source>
</reference>
<dbReference type="GO" id="GO:0004519">
    <property type="term" value="F:endonuclease activity"/>
    <property type="evidence" value="ECO:0007669"/>
    <property type="project" value="UniProtKB-KW"/>
</dbReference>
<feature type="domain" description="Endonuclease/exonuclease/phosphatase" evidence="1">
    <location>
        <begin position="7"/>
        <end position="247"/>
    </location>
</feature>
<dbReference type="PANTHER" id="PTHR14859">
    <property type="entry name" value="CALCOFLUOR WHITE HYPERSENSITIVE PROTEIN PRECURSOR"/>
    <property type="match status" value="1"/>
</dbReference>
<organism evidence="2 3">
    <name type="scientific">Synoicihabitans lomoniglobus</name>
    <dbReference type="NCBI Taxonomy" id="2909285"/>
    <lineage>
        <taxon>Bacteria</taxon>
        <taxon>Pseudomonadati</taxon>
        <taxon>Verrucomicrobiota</taxon>
        <taxon>Opitutia</taxon>
        <taxon>Opitutales</taxon>
        <taxon>Opitutaceae</taxon>
        <taxon>Synoicihabitans</taxon>
    </lineage>
</organism>
<sequence length="257" mass="29293">MRRVRILTFNIAHGRGLNPIQGTSSAVRLRRNLRRIGDLIIKLDVDVVALQEIDQHSRWAGNFDQLDYLSQHTGLPYSVFGVHNRREGLINLAYGNAILSRYPILASEVVSFGQSKVGEKGFIFAEIELHGMRLPVVNLHLHYRSKAHRFRQLDRLLEFLQEKRAAHGGEWPVLPIVCGDFNTPGRDGDVTAALDSHLQELGNYTRHPRRGRTFPSPLPARLLDFVFVPPRARDPHCHVVRSMLSDHRPVLVEFEVN</sequence>
<protein>
    <submittedName>
        <fullName evidence="2">Endonuclease/exonuclease/phosphatase family protein</fullName>
    </submittedName>
</protein>
<dbReference type="Proteomes" id="UP001218638">
    <property type="component" value="Chromosome"/>
</dbReference>
<name>A0AAF0CSZ1_9BACT</name>
<dbReference type="PANTHER" id="PTHR14859:SF15">
    <property type="entry name" value="ENDONUCLEASE_EXONUCLEASE_PHOSPHATASE DOMAIN-CONTAINING PROTEIN"/>
    <property type="match status" value="1"/>
</dbReference>
<dbReference type="GO" id="GO:0016020">
    <property type="term" value="C:membrane"/>
    <property type="evidence" value="ECO:0007669"/>
    <property type="project" value="GOC"/>
</dbReference>
<dbReference type="Gene3D" id="3.60.10.10">
    <property type="entry name" value="Endonuclease/exonuclease/phosphatase"/>
    <property type="match status" value="1"/>
</dbReference>
<keyword evidence="2" id="KW-0378">Hydrolase</keyword>
<keyword evidence="3" id="KW-1185">Reference proteome</keyword>